<dbReference type="Proteomes" id="UP000054558">
    <property type="component" value="Unassembled WGS sequence"/>
</dbReference>
<evidence type="ECO:0000313" key="3">
    <source>
        <dbReference type="Proteomes" id="UP000054558"/>
    </source>
</evidence>
<protein>
    <submittedName>
        <fullName evidence="2">Uncharacterized protein</fullName>
    </submittedName>
</protein>
<keyword evidence="3" id="KW-1185">Reference proteome</keyword>
<gene>
    <name evidence="2" type="ORF">KFL_002820070</name>
</gene>
<feature type="region of interest" description="Disordered" evidence="1">
    <location>
        <begin position="25"/>
        <end position="57"/>
    </location>
</feature>
<evidence type="ECO:0000256" key="1">
    <source>
        <dbReference type="SAM" id="MobiDB-lite"/>
    </source>
</evidence>
<accession>A0A1Y1I8N1</accession>
<proteinExistence type="predicted"/>
<dbReference type="AlphaFoldDB" id="A0A1Y1I8N1"/>
<dbReference type="EMBL" id="DF237231">
    <property type="protein sequence ID" value="GAQ86312.1"/>
    <property type="molecule type" value="Genomic_DNA"/>
</dbReference>
<organism evidence="2 3">
    <name type="scientific">Klebsormidium nitens</name>
    <name type="common">Green alga</name>
    <name type="synonym">Ulothrix nitens</name>
    <dbReference type="NCBI Taxonomy" id="105231"/>
    <lineage>
        <taxon>Eukaryota</taxon>
        <taxon>Viridiplantae</taxon>
        <taxon>Streptophyta</taxon>
        <taxon>Klebsormidiophyceae</taxon>
        <taxon>Klebsormidiales</taxon>
        <taxon>Klebsormidiaceae</taxon>
        <taxon>Klebsormidium</taxon>
    </lineage>
</organism>
<sequence>MEGWASQLTQKKGAWAYVMASLRRCESRGGPSTKGTTEPNGRKQGGGNEERTRTREPLLPLMLLMTCPKSCRGRALFCGAEVGRPALERDGRAEVSC</sequence>
<evidence type="ECO:0000313" key="2">
    <source>
        <dbReference type="EMBL" id="GAQ86312.1"/>
    </source>
</evidence>
<name>A0A1Y1I8N1_KLENI</name>
<reference evidence="2 3" key="1">
    <citation type="journal article" date="2014" name="Nat. Commun.">
        <title>Klebsormidium flaccidum genome reveals primary factors for plant terrestrial adaptation.</title>
        <authorList>
            <person name="Hori K."/>
            <person name="Maruyama F."/>
            <person name="Fujisawa T."/>
            <person name="Togashi T."/>
            <person name="Yamamoto N."/>
            <person name="Seo M."/>
            <person name="Sato S."/>
            <person name="Yamada T."/>
            <person name="Mori H."/>
            <person name="Tajima N."/>
            <person name="Moriyama T."/>
            <person name="Ikeuchi M."/>
            <person name="Watanabe M."/>
            <person name="Wada H."/>
            <person name="Kobayashi K."/>
            <person name="Saito M."/>
            <person name="Masuda T."/>
            <person name="Sasaki-Sekimoto Y."/>
            <person name="Mashiguchi K."/>
            <person name="Awai K."/>
            <person name="Shimojima M."/>
            <person name="Masuda S."/>
            <person name="Iwai M."/>
            <person name="Nobusawa T."/>
            <person name="Narise T."/>
            <person name="Kondo S."/>
            <person name="Saito H."/>
            <person name="Sato R."/>
            <person name="Murakawa M."/>
            <person name="Ihara Y."/>
            <person name="Oshima-Yamada Y."/>
            <person name="Ohtaka K."/>
            <person name="Satoh M."/>
            <person name="Sonobe K."/>
            <person name="Ishii M."/>
            <person name="Ohtani R."/>
            <person name="Kanamori-Sato M."/>
            <person name="Honoki R."/>
            <person name="Miyazaki D."/>
            <person name="Mochizuki H."/>
            <person name="Umetsu J."/>
            <person name="Higashi K."/>
            <person name="Shibata D."/>
            <person name="Kamiya Y."/>
            <person name="Sato N."/>
            <person name="Nakamura Y."/>
            <person name="Tabata S."/>
            <person name="Ida S."/>
            <person name="Kurokawa K."/>
            <person name="Ohta H."/>
        </authorList>
    </citation>
    <scope>NUCLEOTIDE SEQUENCE [LARGE SCALE GENOMIC DNA]</scope>
    <source>
        <strain evidence="2 3">NIES-2285</strain>
    </source>
</reference>